<dbReference type="AlphaFoldDB" id="A0A3G6N4Q8"/>
<feature type="coiled-coil region" evidence="1">
    <location>
        <begin position="426"/>
        <end position="457"/>
    </location>
</feature>
<proteinExistence type="predicted"/>
<sequence length="540" mass="64010">MLPKICLIKTSKHLFLFGVLLFHTFLFSQQKSILFSAETDSISLYQNAQIAYTNQENLSLKFINQLDFKIFNQSTLKQYSIPDTLQYAVIKFSVLNTQDKNTHLYLSAKEDIAYMQAYELKDNRYQLIAKTGYANRVSDFSIKNNDRQLILSPEKNTISQYIVYLKKYKYILPIPEIELQSETKYLKGIEKKQSKPLSLYFLFTIFIAGFQFALFIFGIFKIYVLGFKRIYFFFSLQCLLFILFYLNEIHILVFETRFLSFINNKMVYEALGDLFIVVFNFLIISFFDLDKKTFLYRFLVGITIFWVILFFVEALPFVNNPTVISIFRFILNTAAIVDFITLTCVFYFAYFHRNGYRKYLFIGVFIAMISSFEVALPRFLNLINLDPNWIKISDSSYLLLQICDNLNFCFFFISFIMREKEMSIEKEFLEKQHTQTIDELKNLKKIIEKENIILKDKTKINLDQLVYIKADDHYLNVHTIENKNHFVRGKLADIMEELPANFVKCHRSYIINKNYIKQSQSKFITMSDNSEIPISRNFKM</sequence>
<accession>A0A3G6N4Q8</accession>
<evidence type="ECO:0000313" key="5">
    <source>
        <dbReference type="Proteomes" id="UP000269076"/>
    </source>
</evidence>
<feature type="transmembrane region" description="Helical" evidence="2">
    <location>
        <begin position="199"/>
        <end position="223"/>
    </location>
</feature>
<keyword evidence="2" id="KW-1133">Transmembrane helix</keyword>
<protein>
    <recommendedName>
        <fullName evidence="3">HTH LytTR-type domain-containing protein</fullName>
    </recommendedName>
</protein>
<feature type="transmembrane region" description="Helical" evidence="2">
    <location>
        <begin position="396"/>
        <end position="417"/>
    </location>
</feature>
<keyword evidence="2" id="KW-0812">Transmembrane</keyword>
<dbReference type="GO" id="GO:0000156">
    <property type="term" value="F:phosphorelay response regulator activity"/>
    <property type="evidence" value="ECO:0007669"/>
    <property type="project" value="InterPro"/>
</dbReference>
<dbReference type="PANTHER" id="PTHR37299">
    <property type="entry name" value="TRANSCRIPTIONAL REGULATOR-RELATED"/>
    <property type="match status" value="1"/>
</dbReference>
<name>A0A3G6N4Q8_9FLAO</name>
<dbReference type="PANTHER" id="PTHR37299:SF1">
    <property type="entry name" value="STAGE 0 SPORULATION PROTEIN A HOMOLOG"/>
    <property type="match status" value="1"/>
</dbReference>
<evidence type="ECO:0000256" key="2">
    <source>
        <dbReference type="SAM" id="Phobius"/>
    </source>
</evidence>
<evidence type="ECO:0000313" key="4">
    <source>
        <dbReference type="EMBL" id="AZA62724.1"/>
    </source>
</evidence>
<feature type="transmembrane region" description="Helical" evidence="2">
    <location>
        <begin position="359"/>
        <end position="376"/>
    </location>
</feature>
<feature type="transmembrane region" description="Helical" evidence="2">
    <location>
        <begin position="294"/>
        <end position="317"/>
    </location>
</feature>
<evidence type="ECO:0000256" key="1">
    <source>
        <dbReference type="SAM" id="Coils"/>
    </source>
</evidence>
<dbReference type="SMART" id="SM00850">
    <property type="entry name" value="LytTR"/>
    <property type="match status" value="1"/>
</dbReference>
<dbReference type="RefSeq" id="WP_123887101.1">
    <property type="nucleotide sequence ID" value="NZ_CP033928.1"/>
</dbReference>
<feature type="transmembrane region" description="Helical" evidence="2">
    <location>
        <begin position="230"/>
        <end position="246"/>
    </location>
</feature>
<feature type="transmembrane region" description="Helical" evidence="2">
    <location>
        <begin position="329"/>
        <end position="350"/>
    </location>
</feature>
<gene>
    <name evidence="4" type="ORF">EG340_17590</name>
</gene>
<dbReference type="Pfam" id="PF04397">
    <property type="entry name" value="LytTR"/>
    <property type="match status" value="1"/>
</dbReference>
<evidence type="ECO:0000259" key="3">
    <source>
        <dbReference type="PROSITE" id="PS50930"/>
    </source>
</evidence>
<dbReference type="InterPro" id="IPR046947">
    <property type="entry name" value="LytR-like"/>
</dbReference>
<feature type="transmembrane region" description="Helical" evidence="2">
    <location>
        <begin position="266"/>
        <end position="287"/>
    </location>
</feature>
<dbReference type="GO" id="GO:0003677">
    <property type="term" value="F:DNA binding"/>
    <property type="evidence" value="ECO:0007669"/>
    <property type="project" value="InterPro"/>
</dbReference>
<dbReference type="PROSITE" id="PS50930">
    <property type="entry name" value="HTH_LYTTR"/>
    <property type="match status" value="1"/>
</dbReference>
<dbReference type="Gene3D" id="2.40.50.1020">
    <property type="entry name" value="LytTr DNA-binding domain"/>
    <property type="match status" value="1"/>
</dbReference>
<keyword evidence="1" id="KW-0175">Coiled coil</keyword>
<dbReference type="InterPro" id="IPR007492">
    <property type="entry name" value="LytTR_DNA-bd_dom"/>
</dbReference>
<feature type="domain" description="HTH LytTR-type" evidence="3">
    <location>
        <begin position="452"/>
        <end position="540"/>
    </location>
</feature>
<reference evidence="4 5" key="1">
    <citation type="submission" date="2018-11" db="EMBL/GenBank/DDBJ databases">
        <title>Proposal to divide the Flavobacteriaceae and reorganize its genera based on Amino Acid Identity values calculated from whole genome sequences.</title>
        <authorList>
            <person name="Nicholson A.C."/>
            <person name="Gulvik C.A."/>
            <person name="Whitney A.M."/>
            <person name="Humrighouse B.W."/>
            <person name="Bell M."/>
            <person name="Holmes B."/>
            <person name="Steigerwalt A."/>
            <person name="Villarma A."/>
            <person name="Sheth M."/>
            <person name="Batra D."/>
            <person name="Pryor J."/>
            <person name="Bernardet J.-F."/>
            <person name="Hugo C."/>
            <person name="Kampfer P."/>
            <person name="Newman J."/>
            <person name="Mcquiston J.R."/>
        </authorList>
    </citation>
    <scope>NUCLEOTIDE SEQUENCE [LARGE SCALE GENOMIC DNA]</scope>
    <source>
        <strain evidence="4 5">G0211</strain>
    </source>
</reference>
<organism evidence="4 5">
    <name type="scientific">Chryseobacterium indoltheticum</name>
    <dbReference type="NCBI Taxonomy" id="254"/>
    <lineage>
        <taxon>Bacteria</taxon>
        <taxon>Pseudomonadati</taxon>
        <taxon>Bacteroidota</taxon>
        <taxon>Flavobacteriia</taxon>
        <taxon>Flavobacteriales</taxon>
        <taxon>Weeksellaceae</taxon>
        <taxon>Chryseobacterium group</taxon>
        <taxon>Chryseobacterium</taxon>
    </lineage>
</organism>
<dbReference type="Proteomes" id="UP000269076">
    <property type="component" value="Chromosome"/>
</dbReference>
<dbReference type="EMBL" id="CP033928">
    <property type="protein sequence ID" value="AZA62724.1"/>
    <property type="molecule type" value="Genomic_DNA"/>
</dbReference>
<keyword evidence="2" id="KW-0472">Membrane</keyword>